<sequence>MRDGGFSVTVQSFGMLVTCGGHRRLPRFPENAPDRWTAAAKVICRPPFPLPGPSMPVAGLRFRYRAPMPVAGLCGLDGGR</sequence>
<accession>A0A9D1U091</accession>
<comment type="caution">
    <text evidence="1">The sequence shown here is derived from an EMBL/GenBank/DDBJ whole genome shotgun (WGS) entry which is preliminary data.</text>
</comment>
<dbReference type="Proteomes" id="UP000823989">
    <property type="component" value="Unassembled WGS sequence"/>
</dbReference>
<proteinExistence type="predicted"/>
<dbReference type="AlphaFoldDB" id="A0A9D1U091"/>
<reference evidence="1" key="1">
    <citation type="journal article" date="2021" name="PeerJ">
        <title>Extensive microbial diversity within the chicken gut microbiome revealed by metagenomics and culture.</title>
        <authorList>
            <person name="Gilroy R."/>
            <person name="Ravi A."/>
            <person name="Getino M."/>
            <person name="Pursley I."/>
            <person name="Horton D.L."/>
            <person name="Alikhan N.F."/>
            <person name="Baker D."/>
            <person name="Gharbi K."/>
            <person name="Hall N."/>
            <person name="Watson M."/>
            <person name="Adriaenssens E.M."/>
            <person name="Foster-Nyarko E."/>
            <person name="Jarju S."/>
            <person name="Secka A."/>
            <person name="Antonio M."/>
            <person name="Oren A."/>
            <person name="Chaudhuri R.R."/>
            <person name="La Ragione R."/>
            <person name="Hildebrand F."/>
            <person name="Pallen M.J."/>
        </authorList>
    </citation>
    <scope>NUCLEOTIDE SEQUENCE</scope>
    <source>
        <strain evidence="1">ChiHjej13B12-752</strain>
    </source>
</reference>
<organism evidence="1 2">
    <name type="scientific">Candidatus Salinicoccus stercoripullorum</name>
    <dbReference type="NCBI Taxonomy" id="2838756"/>
    <lineage>
        <taxon>Bacteria</taxon>
        <taxon>Bacillati</taxon>
        <taxon>Bacillota</taxon>
        <taxon>Bacilli</taxon>
        <taxon>Bacillales</taxon>
        <taxon>Staphylococcaceae</taxon>
        <taxon>Salinicoccus</taxon>
    </lineage>
</organism>
<name>A0A9D1U091_9STAP</name>
<dbReference type="EMBL" id="DXHR01000018">
    <property type="protein sequence ID" value="HIW12545.1"/>
    <property type="molecule type" value="Genomic_DNA"/>
</dbReference>
<evidence type="ECO:0000313" key="2">
    <source>
        <dbReference type="Proteomes" id="UP000823989"/>
    </source>
</evidence>
<reference evidence="1" key="2">
    <citation type="submission" date="2021-04" db="EMBL/GenBank/DDBJ databases">
        <authorList>
            <person name="Gilroy R."/>
        </authorList>
    </citation>
    <scope>NUCLEOTIDE SEQUENCE</scope>
    <source>
        <strain evidence="1">ChiHjej13B12-752</strain>
    </source>
</reference>
<protein>
    <submittedName>
        <fullName evidence="1">Uncharacterized protein</fullName>
    </submittedName>
</protein>
<gene>
    <name evidence="1" type="ORF">H9891_05220</name>
</gene>
<evidence type="ECO:0000313" key="1">
    <source>
        <dbReference type="EMBL" id="HIW12545.1"/>
    </source>
</evidence>